<feature type="domain" description="tRNA methyltransferase TRMD/TRM10-type" evidence="18">
    <location>
        <begin position="2"/>
        <end position="221"/>
    </location>
</feature>
<evidence type="ECO:0000256" key="17">
    <source>
        <dbReference type="RuleBase" id="RU003464"/>
    </source>
</evidence>
<comment type="subcellular location">
    <subcellularLocation>
        <location evidence="2 15 17">Cytoplasm</location>
    </subcellularLocation>
</comment>
<dbReference type="NCBIfam" id="TIGR00088">
    <property type="entry name" value="trmD"/>
    <property type="match status" value="1"/>
</dbReference>
<feature type="binding site" evidence="15 16">
    <location>
        <position position="112"/>
    </location>
    <ligand>
        <name>S-adenosyl-L-methionine</name>
        <dbReference type="ChEBI" id="CHEBI:59789"/>
    </ligand>
</feature>
<dbReference type="Gene3D" id="1.10.1270.20">
    <property type="entry name" value="tRNA(m1g37)methyltransferase, domain 2"/>
    <property type="match status" value="1"/>
</dbReference>
<evidence type="ECO:0000256" key="5">
    <source>
        <dbReference type="ARBA" id="ARBA00012807"/>
    </source>
</evidence>
<dbReference type="InterPro" id="IPR016009">
    <property type="entry name" value="tRNA_MeTrfase_TRMD/TRM10"/>
</dbReference>
<evidence type="ECO:0000256" key="4">
    <source>
        <dbReference type="ARBA" id="ARBA00011738"/>
    </source>
</evidence>
<evidence type="ECO:0000313" key="19">
    <source>
        <dbReference type="EMBL" id="OHA73458.1"/>
    </source>
</evidence>
<dbReference type="PIRSF" id="PIRSF000386">
    <property type="entry name" value="tRNA_mtase"/>
    <property type="match status" value="1"/>
</dbReference>
<evidence type="ECO:0000256" key="11">
    <source>
        <dbReference type="ARBA" id="ARBA00022694"/>
    </source>
</evidence>
<evidence type="ECO:0000256" key="14">
    <source>
        <dbReference type="ARBA" id="ARBA00047783"/>
    </source>
</evidence>
<dbReference type="EMBL" id="MHUG01000012">
    <property type="protein sequence ID" value="OHA73458.1"/>
    <property type="molecule type" value="Genomic_DNA"/>
</dbReference>
<dbReference type="NCBIfam" id="NF000648">
    <property type="entry name" value="PRK00026.1"/>
    <property type="match status" value="1"/>
</dbReference>
<dbReference type="Gene3D" id="3.40.1280.10">
    <property type="match status" value="1"/>
</dbReference>
<evidence type="ECO:0000256" key="7">
    <source>
        <dbReference type="ARBA" id="ARBA00022490"/>
    </source>
</evidence>
<gene>
    <name evidence="15" type="primary">trmD</name>
    <name evidence="19" type="ORF">A3B24_02180</name>
</gene>
<comment type="catalytic activity">
    <reaction evidence="14 15 17">
        <text>guanosine(37) in tRNA + S-adenosyl-L-methionine = N(1)-methylguanosine(37) in tRNA + S-adenosyl-L-homocysteine + H(+)</text>
        <dbReference type="Rhea" id="RHEA:36899"/>
        <dbReference type="Rhea" id="RHEA-COMP:10145"/>
        <dbReference type="Rhea" id="RHEA-COMP:10147"/>
        <dbReference type="ChEBI" id="CHEBI:15378"/>
        <dbReference type="ChEBI" id="CHEBI:57856"/>
        <dbReference type="ChEBI" id="CHEBI:59789"/>
        <dbReference type="ChEBI" id="CHEBI:73542"/>
        <dbReference type="ChEBI" id="CHEBI:74269"/>
        <dbReference type="EC" id="2.1.1.228"/>
    </reaction>
</comment>
<dbReference type="HAMAP" id="MF_00605">
    <property type="entry name" value="TrmD"/>
    <property type="match status" value="1"/>
</dbReference>
<evidence type="ECO:0000256" key="9">
    <source>
        <dbReference type="ARBA" id="ARBA00022679"/>
    </source>
</evidence>
<evidence type="ECO:0000256" key="15">
    <source>
        <dbReference type="HAMAP-Rule" id="MF_00605"/>
    </source>
</evidence>
<dbReference type="FunFam" id="3.40.1280.10:FF:000001">
    <property type="entry name" value="tRNA (guanine-N(1)-)-methyltransferase"/>
    <property type="match status" value="1"/>
</dbReference>
<dbReference type="CDD" id="cd18080">
    <property type="entry name" value="TrmD-like"/>
    <property type="match status" value="1"/>
</dbReference>
<dbReference type="GO" id="GO:0002939">
    <property type="term" value="P:tRNA N1-guanine methylation"/>
    <property type="evidence" value="ECO:0007669"/>
    <property type="project" value="TreeGrafter"/>
</dbReference>
<dbReference type="EC" id="2.1.1.228" evidence="5 15"/>
<reference evidence="19 20" key="1">
    <citation type="journal article" date="2016" name="Nat. Commun.">
        <title>Thousands of microbial genomes shed light on interconnected biogeochemical processes in an aquifer system.</title>
        <authorList>
            <person name="Anantharaman K."/>
            <person name="Brown C.T."/>
            <person name="Hug L.A."/>
            <person name="Sharon I."/>
            <person name="Castelle C.J."/>
            <person name="Probst A.J."/>
            <person name="Thomas B.C."/>
            <person name="Singh A."/>
            <person name="Wilkins M.J."/>
            <person name="Karaoz U."/>
            <person name="Brodie E.L."/>
            <person name="Williams K.H."/>
            <person name="Hubbard S.S."/>
            <person name="Banfield J.F."/>
        </authorList>
    </citation>
    <scope>NUCLEOTIDE SEQUENCE [LARGE SCALE GENOMIC DNA]</scope>
</reference>
<evidence type="ECO:0000256" key="2">
    <source>
        <dbReference type="ARBA" id="ARBA00004496"/>
    </source>
</evidence>
<protein>
    <recommendedName>
        <fullName evidence="6 15">tRNA (guanine-N(1)-)-methyltransferase</fullName>
        <ecNumber evidence="5 15">2.1.1.228</ecNumber>
    </recommendedName>
    <alternativeName>
        <fullName evidence="12 15">M1G-methyltransferase</fullName>
    </alternativeName>
    <alternativeName>
        <fullName evidence="13 15">tRNA [GM37] methyltransferase</fullName>
    </alternativeName>
</protein>
<proteinExistence type="inferred from homology"/>
<evidence type="ECO:0000259" key="18">
    <source>
        <dbReference type="Pfam" id="PF01746"/>
    </source>
</evidence>
<sequence>MIRFDVFTIFPELFEPFSNESLLKRAQQKKLLKIEAHNLRKWAKDKHKTVDDKPFGGGLGMVMKVEPIYKAVKQLKKPKKAKVVLFTPRGKKFDQKMASDFAKLNQIIFLCGRYEGVDERVAQHLADIELSMGDYVLMGGEIPAMAVIEATARLIPGVVGKPSFLPERLQKAKKGQKQGFLEYPQYTRPEVFSPRKGVSWKVPKVLLSGNHKKIGEWKARHGRVIGK</sequence>
<dbReference type="Pfam" id="PF01746">
    <property type="entry name" value="tRNA_m1G_MT"/>
    <property type="match status" value="1"/>
</dbReference>
<comment type="subunit">
    <text evidence="4 15 17">Homodimer.</text>
</comment>
<dbReference type="STRING" id="1802461.A3B24_02180"/>
<feature type="binding site" evidence="15 16">
    <location>
        <begin position="132"/>
        <end position="137"/>
    </location>
    <ligand>
        <name>S-adenosyl-L-methionine</name>
        <dbReference type="ChEBI" id="CHEBI:59789"/>
    </ligand>
</feature>
<evidence type="ECO:0000256" key="16">
    <source>
        <dbReference type="PIRSR" id="PIRSR000386-1"/>
    </source>
</evidence>
<dbReference type="InterPro" id="IPR023148">
    <property type="entry name" value="tRNA_m1G_MeTrfase_C_sf"/>
</dbReference>
<evidence type="ECO:0000256" key="1">
    <source>
        <dbReference type="ARBA" id="ARBA00002634"/>
    </source>
</evidence>
<dbReference type="GO" id="GO:0052906">
    <property type="term" value="F:tRNA (guanine(37)-N1)-methyltransferase activity"/>
    <property type="evidence" value="ECO:0007669"/>
    <property type="project" value="UniProtKB-UniRule"/>
</dbReference>
<dbReference type="InterPro" id="IPR002649">
    <property type="entry name" value="tRNA_m1G_MeTrfase_TrmD"/>
</dbReference>
<dbReference type="InterPro" id="IPR029026">
    <property type="entry name" value="tRNA_m1G_MTases_N"/>
</dbReference>
<evidence type="ECO:0000313" key="20">
    <source>
        <dbReference type="Proteomes" id="UP000176917"/>
    </source>
</evidence>
<comment type="caution">
    <text evidence="19">The sequence shown here is derived from an EMBL/GenBank/DDBJ whole genome shotgun (WGS) entry which is preliminary data.</text>
</comment>
<keyword evidence="9 15" id="KW-0808">Transferase</keyword>
<evidence type="ECO:0000256" key="13">
    <source>
        <dbReference type="ARBA" id="ARBA00033392"/>
    </source>
</evidence>
<comment type="similarity">
    <text evidence="3 15 17">Belongs to the RNA methyltransferase TrmD family.</text>
</comment>
<keyword evidence="11 15" id="KW-0819">tRNA processing</keyword>
<keyword evidence="8 15" id="KW-0489">Methyltransferase</keyword>
<organism evidence="19 20">
    <name type="scientific">Candidatus Wildermuthbacteria bacterium RIFCSPLOWO2_01_FULL_48_16</name>
    <dbReference type="NCBI Taxonomy" id="1802461"/>
    <lineage>
        <taxon>Bacteria</taxon>
        <taxon>Candidatus Wildermuthiibacteriota</taxon>
    </lineage>
</organism>
<keyword evidence="10 15" id="KW-0949">S-adenosyl-L-methionine</keyword>
<evidence type="ECO:0000256" key="3">
    <source>
        <dbReference type="ARBA" id="ARBA00007630"/>
    </source>
</evidence>
<dbReference type="InterPro" id="IPR029028">
    <property type="entry name" value="Alpha/beta_knot_MTases"/>
</dbReference>
<dbReference type="PANTHER" id="PTHR46417:SF1">
    <property type="entry name" value="TRNA (GUANINE-N(1)-)-METHYLTRANSFERASE"/>
    <property type="match status" value="1"/>
</dbReference>
<evidence type="ECO:0000256" key="6">
    <source>
        <dbReference type="ARBA" id="ARBA00014679"/>
    </source>
</evidence>
<dbReference type="GO" id="GO:0005829">
    <property type="term" value="C:cytosol"/>
    <property type="evidence" value="ECO:0007669"/>
    <property type="project" value="TreeGrafter"/>
</dbReference>
<comment type="function">
    <text evidence="1 15 17">Specifically methylates guanosine-37 in various tRNAs.</text>
</comment>
<evidence type="ECO:0000256" key="12">
    <source>
        <dbReference type="ARBA" id="ARBA00029736"/>
    </source>
</evidence>
<dbReference type="PANTHER" id="PTHR46417">
    <property type="entry name" value="TRNA (GUANINE-N(1)-)-METHYLTRANSFERASE"/>
    <property type="match status" value="1"/>
</dbReference>
<dbReference type="SUPFAM" id="SSF75217">
    <property type="entry name" value="alpha/beta knot"/>
    <property type="match status" value="1"/>
</dbReference>
<dbReference type="Proteomes" id="UP000176917">
    <property type="component" value="Unassembled WGS sequence"/>
</dbReference>
<keyword evidence="7 15" id="KW-0963">Cytoplasm</keyword>
<evidence type="ECO:0000256" key="10">
    <source>
        <dbReference type="ARBA" id="ARBA00022691"/>
    </source>
</evidence>
<evidence type="ECO:0000256" key="8">
    <source>
        <dbReference type="ARBA" id="ARBA00022603"/>
    </source>
</evidence>
<accession>A0A1G2RLU4</accession>
<dbReference type="AlphaFoldDB" id="A0A1G2RLU4"/>
<name>A0A1G2RLU4_9BACT</name>